<protein>
    <submittedName>
        <fullName evidence="3">DUF305 domain-containing protein</fullName>
    </submittedName>
</protein>
<keyword evidence="4" id="KW-1185">Reference proteome</keyword>
<dbReference type="EMBL" id="JBHUCM010000054">
    <property type="protein sequence ID" value="MFD1546042.1"/>
    <property type="molecule type" value="Genomic_DNA"/>
</dbReference>
<sequence>MRPSITATIAAGALLAAAAVGGAALAAADRQPTTTAAGWQQTGWPMGGMHRVTMDDEADYLAHMVPHHQEAVEAAGQLQHSGRAEMRALGASIVKTQTAEIATMKAWLAKWYPGRAAASYQPMMRDLSQLSGDALDRTFLEDMIGHHMAAVMMSQQLLMHSRIQHQEITGFARTVRDTQHAEIFQMQQYLTDWFDGRWRMPNGS</sequence>
<proteinExistence type="predicted"/>
<dbReference type="Pfam" id="PF03713">
    <property type="entry name" value="DUF305"/>
    <property type="match status" value="1"/>
</dbReference>
<dbReference type="RefSeq" id="WP_219539398.1">
    <property type="nucleotide sequence ID" value="NZ_JAHKRM010000060.1"/>
</dbReference>
<evidence type="ECO:0000256" key="1">
    <source>
        <dbReference type="SAM" id="SignalP"/>
    </source>
</evidence>
<keyword evidence="1" id="KW-0732">Signal</keyword>
<name>A0ABW4GTG4_9ACTN</name>
<dbReference type="PANTHER" id="PTHR36933:SF1">
    <property type="entry name" value="SLL0788 PROTEIN"/>
    <property type="match status" value="1"/>
</dbReference>
<dbReference type="InterPro" id="IPR005183">
    <property type="entry name" value="DUF305_CopM-like"/>
</dbReference>
<gene>
    <name evidence="3" type="ORF">ACFSJ0_54020</name>
</gene>
<evidence type="ECO:0000313" key="4">
    <source>
        <dbReference type="Proteomes" id="UP001597097"/>
    </source>
</evidence>
<feature type="domain" description="DUF305" evidence="2">
    <location>
        <begin position="57"/>
        <end position="190"/>
    </location>
</feature>
<dbReference type="Proteomes" id="UP001597097">
    <property type="component" value="Unassembled WGS sequence"/>
</dbReference>
<comment type="caution">
    <text evidence="3">The sequence shown here is derived from an EMBL/GenBank/DDBJ whole genome shotgun (WGS) entry which is preliminary data.</text>
</comment>
<accession>A0ABW4GTG4</accession>
<dbReference type="PANTHER" id="PTHR36933">
    <property type="entry name" value="SLL0788 PROTEIN"/>
    <property type="match status" value="1"/>
</dbReference>
<feature type="chain" id="PRO_5046991039" evidence="1">
    <location>
        <begin position="27"/>
        <end position="204"/>
    </location>
</feature>
<organism evidence="3 4">
    <name type="scientific">Nonomuraea guangzhouensis</name>
    <dbReference type="NCBI Taxonomy" id="1291555"/>
    <lineage>
        <taxon>Bacteria</taxon>
        <taxon>Bacillati</taxon>
        <taxon>Actinomycetota</taxon>
        <taxon>Actinomycetes</taxon>
        <taxon>Streptosporangiales</taxon>
        <taxon>Streptosporangiaceae</taxon>
        <taxon>Nonomuraea</taxon>
    </lineage>
</organism>
<evidence type="ECO:0000259" key="2">
    <source>
        <dbReference type="Pfam" id="PF03713"/>
    </source>
</evidence>
<evidence type="ECO:0000313" key="3">
    <source>
        <dbReference type="EMBL" id="MFD1546042.1"/>
    </source>
</evidence>
<reference evidence="4" key="1">
    <citation type="journal article" date="2019" name="Int. J. Syst. Evol. Microbiol.">
        <title>The Global Catalogue of Microorganisms (GCM) 10K type strain sequencing project: providing services to taxonomists for standard genome sequencing and annotation.</title>
        <authorList>
            <consortium name="The Broad Institute Genomics Platform"/>
            <consortium name="The Broad Institute Genome Sequencing Center for Infectious Disease"/>
            <person name="Wu L."/>
            <person name="Ma J."/>
        </authorList>
    </citation>
    <scope>NUCLEOTIDE SEQUENCE [LARGE SCALE GENOMIC DNA]</scope>
    <source>
        <strain evidence="4">CGMCC 1.15399</strain>
    </source>
</reference>
<feature type="signal peptide" evidence="1">
    <location>
        <begin position="1"/>
        <end position="26"/>
    </location>
</feature>